<evidence type="ECO:0000256" key="2">
    <source>
        <dbReference type="ARBA" id="ARBA00023015"/>
    </source>
</evidence>
<dbReference type="GO" id="GO:0000981">
    <property type="term" value="F:DNA-binding transcription factor activity, RNA polymerase II-specific"/>
    <property type="evidence" value="ECO:0007669"/>
    <property type="project" value="TreeGrafter"/>
</dbReference>
<dbReference type="Pfam" id="PF04082">
    <property type="entry name" value="Fungal_trans"/>
    <property type="match status" value="1"/>
</dbReference>
<evidence type="ECO:0000256" key="4">
    <source>
        <dbReference type="ARBA" id="ARBA00023163"/>
    </source>
</evidence>
<evidence type="ECO:0000256" key="5">
    <source>
        <dbReference type="ARBA" id="ARBA00023242"/>
    </source>
</evidence>
<dbReference type="GO" id="GO:0008270">
    <property type="term" value="F:zinc ion binding"/>
    <property type="evidence" value="ECO:0007669"/>
    <property type="project" value="InterPro"/>
</dbReference>
<feature type="region of interest" description="Disordered" evidence="6">
    <location>
        <begin position="282"/>
        <end position="306"/>
    </location>
</feature>
<keyword evidence="4" id="KW-0804">Transcription</keyword>
<feature type="compositionally biased region" description="Polar residues" evidence="6">
    <location>
        <begin position="105"/>
        <end position="121"/>
    </location>
</feature>
<evidence type="ECO:0000313" key="9">
    <source>
        <dbReference type="Proteomes" id="UP000566819"/>
    </source>
</evidence>
<evidence type="ECO:0000256" key="3">
    <source>
        <dbReference type="ARBA" id="ARBA00023125"/>
    </source>
</evidence>
<dbReference type="PANTHER" id="PTHR31845:SF39">
    <property type="entry name" value="TRANSCRIPTION FACTOR PBCR-RELATED"/>
    <property type="match status" value="1"/>
</dbReference>
<dbReference type="GO" id="GO:0005634">
    <property type="term" value="C:nucleus"/>
    <property type="evidence" value="ECO:0007669"/>
    <property type="project" value="UniProtKB-SubCell"/>
</dbReference>
<dbReference type="AlphaFoldDB" id="A0A8H4W3Y4"/>
<comment type="subcellular location">
    <subcellularLocation>
        <location evidence="1">Nucleus</location>
    </subcellularLocation>
</comment>
<reference evidence="8 9" key="1">
    <citation type="submission" date="2020-03" db="EMBL/GenBank/DDBJ databases">
        <title>Draft Genome Sequence of Cudoniella acicularis.</title>
        <authorList>
            <person name="Buettner E."/>
            <person name="Kellner H."/>
        </authorList>
    </citation>
    <scope>NUCLEOTIDE SEQUENCE [LARGE SCALE GENOMIC DNA]</scope>
    <source>
        <strain evidence="8 9">DSM 108380</strain>
    </source>
</reference>
<feature type="region of interest" description="Disordered" evidence="6">
    <location>
        <begin position="105"/>
        <end position="142"/>
    </location>
</feature>
<dbReference type="PANTHER" id="PTHR31845">
    <property type="entry name" value="FINGER DOMAIN PROTEIN, PUTATIVE-RELATED"/>
    <property type="match status" value="1"/>
</dbReference>
<proteinExistence type="predicted"/>
<dbReference type="InterPro" id="IPR007219">
    <property type="entry name" value="XnlR_reg_dom"/>
</dbReference>
<keyword evidence="3" id="KW-0238">DNA-binding</keyword>
<dbReference type="Proteomes" id="UP000566819">
    <property type="component" value="Unassembled WGS sequence"/>
</dbReference>
<sequence>MLVDYTKSDVSRPPPHCPIPKKCQRCLKTDRKCIFTAPQKRKQRKRTDTRVAELEREVLAMRSLFERKKDGLDEETDLVARSNTLNISGETGSAVMLAATSPKNLSTISETSPNSRCSQSFPTPPPDPAASLSQPDWNAPGSNISPDLDVVEKGIVSAETADQLFQTYIKDVCQHYPIVAFPPGTSSESVRRTKPTLFLAVIAASSAITDPHLYSVLHSEAVAAYAHRTVIKSEKSLELVQALAITASWYYPPGKYSKLKFYEYIHMATTMGMDIGIGTNPKASRRRRVASSNQSSPEAAIMKKDEGELERRRTFLSVSMSMRRPNMIRYNSWVHECVAYLDANGNPDCYDNILVNWITLLQICEEIITSFSLDDPSNTVNLAESHVQLMLGGFEKKLLAWREKAESTGLSGMMQPCSGT</sequence>
<feature type="domain" description="Xylanolytic transcriptional activator regulatory" evidence="7">
    <location>
        <begin position="175"/>
        <end position="317"/>
    </location>
</feature>
<keyword evidence="5" id="KW-0539">Nucleus</keyword>
<feature type="compositionally biased region" description="Polar residues" evidence="6">
    <location>
        <begin position="131"/>
        <end position="142"/>
    </location>
</feature>
<dbReference type="GO" id="GO:0000976">
    <property type="term" value="F:transcription cis-regulatory region binding"/>
    <property type="evidence" value="ECO:0007669"/>
    <property type="project" value="TreeGrafter"/>
</dbReference>
<accession>A0A8H4W3Y4</accession>
<protein>
    <recommendedName>
        <fullName evidence="7">Xylanolytic transcriptional activator regulatory domain-containing protein</fullName>
    </recommendedName>
</protein>
<evidence type="ECO:0000256" key="1">
    <source>
        <dbReference type="ARBA" id="ARBA00004123"/>
    </source>
</evidence>
<dbReference type="InterPro" id="IPR051089">
    <property type="entry name" value="prtT"/>
</dbReference>
<dbReference type="GO" id="GO:0006351">
    <property type="term" value="P:DNA-templated transcription"/>
    <property type="evidence" value="ECO:0007669"/>
    <property type="project" value="InterPro"/>
</dbReference>
<gene>
    <name evidence="8" type="ORF">G7Y89_g7311</name>
</gene>
<organism evidence="8 9">
    <name type="scientific">Cudoniella acicularis</name>
    <dbReference type="NCBI Taxonomy" id="354080"/>
    <lineage>
        <taxon>Eukaryota</taxon>
        <taxon>Fungi</taxon>
        <taxon>Dikarya</taxon>
        <taxon>Ascomycota</taxon>
        <taxon>Pezizomycotina</taxon>
        <taxon>Leotiomycetes</taxon>
        <taxon>Helotiales</taxon>
        <taxon>Tricladiaceae</taxon>
        <taxon>Cudoniella</taxon>
    </lineage>
</organism>
<evidence type="ECO:0000259" key="7">
    <source>
        <dbReference type="Pfam" id="PF04082"/>
    </source>
</evidence>
<dbReference type="OrthoDB" id="5226580at2759"/>
<keyword evidence="9" id="KW-1185">Reference proteome</keyword>
<comment type="caution">
    <text evidence="8">The sequence shown here is derived from an EMBL/GenBank/DDBJ whole genome shotgun (WGS) entry which is preliminary data.</text>
</comment>
<keyword evidence="2" id="KW-0805">Transcription regulation</keyword>
<dbReference type="CDD" id="cd12148">
    <property type="entry name" value="fungal_TF_MHR"/>
    <property type="match status" value="1"/>
</dbReference>
<dbReference type="EMBL" id="JAAMPI010000506">
    <property type="protein sequence ID" value="KAF4630825.1"/>
    <property type="molecule type" value="Genomic_DNA"/>
</dbReference>
<evidence type="ECO:0000256" key="6">
    <source>
        <dbReference type="SAM" id="MobiDB-lite"/>
    </source>
</evidence>
<evidence type="ECO:0000313" key="8">
    <source>
        <dbReference type="EMBL" id="KAF4630825.1"/>
    </source>
</evidence>
<name>A0A8H4W3Y4_9HELO</name>